<dbReference type="PROSITE" id="PS50035">
    <property type="entry name" value="PLD"/>
    <property type="match status" value="1"/>
</dbReference>
<evidence type="ECO:0000259" key="7">
    <source>
        <dbReference type="PROSITE" id="PS50035"/>
    </source>
</evidence>
<sequence length="198" mass="22822">MLLTWAGSMLAAGGMIGYVVSQYQQGRKEKKTPIKNTVENEVEYTFTRSDKYRSPLLKVNEIIDQTKKTLDIAVFIITQDKIIPRMKKRGVKVRVITDGEQSQRYSKNAINALINEGIPVKVNKHPGLMHLKIMIADNKLFSTGSYNFTRSAEEKNDEVLVIIKSKKIANDWTDKYNLMWNDEVNYTHYPNDQSQRYA</sequence>
<dbReference type="EC" id="3.1.4.4" evidence="3"/>
<organism evidence="8 9">
    <name type="scientific">Scopulibacillus cellulosilyticus</name>
    <dbReference type="NCBI Taxonomy" id="2665665"/>
    <lineage>
        <taxon>Bacteria</taxon>
        <taxon>Bacillati</taxon>
        <taxon>Bacillota</taxon>
        <taxon>Bacilli</taxon>
        <taxon>Bacillales</taxon>
        <taxon>Sporolactobacillaceae</taxon>
        <taxon>Scopulibacillus</taxon>
    </lineage>
</organism>
<keyword evidence="4" id="KW-0378">Hydrolase</keyword>
<keyword evidence="6" id="KW-0443">Lipid metabolism</keyword>
<comment type="caution">
    <text evidence="8">The sequence shown here is derived from an EMBL/GenBank/DDBJ whole genome shotgun (WGS) entry which is preliminary data.</text>
</comment>
<evidence type="ECO:0000256" key="6">
    <source>
        <dbReference type="ARBA" id="ARBA00023098"/>
    </source>
</evidence>
<feature type="domain" description="PLD phosphodiesterase" evidence="7">
    <location>
        <begin position="125"/>
        <end position="152"/>
    </location>
</feature>
<comment type="similarity">
    <text evidence="2">Belongs to the phospholipase D family.</text>
</comment>
<evidence type="ECO:0000256" key="5">
    <source>
        <dbReference type="ARBA" id="ARBA00022963"/>
    </source>
</evidence>
<dbReference type="InterPro" id="IPR051406">
    <property type="entry name" value="PLD_domain"/>
</dbReference>
<protein>
    <recommendedName>
        <fullName evidence="3">phospholipase D</fullName>
        <ecNumber evidence="3">3.1.4.4</ecNumber>
    </recommendedName>
</protein>
<evidence type="ECO:0000256" key="3">
    <source>
        <dbReference type="ARBA" id="ARBA00012027"/>
    </source>
</evidence>
<evidence type="ECO:0000256" key="4">
    <source>
        <dbReference type="ARBA" id="ARBA00022801"/>
    </source>
</evidence>
<dbReference type="Proteomes" id="UP001596505">
    <property type="component" value="Unassembled WGS sequence"/>
</dbReference>
<evidence type="ECO:0000256" key="2">
    <source>
        <dbReference type="ARBA" id="ARBA00008664"/>
    </source>
</evidence>
<name>A0ABW2Q1L8_9BACL</name>
<dbReference type="Gene3D" id="3.30.870.10">
    <property type="entry name" value="Endonuclease Chain A"/>
    <property type="match status" value="1"/>
</dbReference>
<evidence type="ECO:0000313" key="8">
    <source>
        <dbReference type="EMBL" id="MFC7395553.1"/>
    </source>
</evidence>
<dbReference type="InterPro" id="IPR001736">
    <property type="entry name" value="PLipase_D/transphosphatidylase"/>
</dbReference>
<comment type="catalytic activity">
    <reaction evidence="1">
        <text>a 1,2-diacyl-sn-glycero-3-phosphocholine + H2O = a 1,2-diacyl-sn-glycero-3-phosphate + choline + H(+)</text>
        <dbReference type="Rhea" id="RHEA:14445"/>
        <dbReference type="ChEBI" id="CHEBI:15354"/>
        <dbReference type="ChEBI" id="CHEBI:15377"/>
        <dbReference type="ChEBI" id="CHEBI:15378"/>
        <dbReference type="ChEBI" id="CHEBI:57643"/>
        <dbReference type="ChEBI" id="CHEBI:58608"/>
        <dbReference type="EC" id="3.1.4.4"/>
    </reaction>
</comment>
<proteinExistence type="inferred from homology"/>
<dbReference type="PANTHER" id="PTHR43856">
    <property type="entry name" value="CARDIOLIPIN HYDROLASE"/>
    <property type="match status" value="1"/>
</dbReference>
<dbReference type="PANTHER" id="PTHR43856:SF1">
    <property type="entry name" value="MITOCHONDRIAL CARDIOLIPIN HYDROLASE"/>
    <property type="match status" value="1"/>
</dbReference>
<dbReference type="SUPFAM" id="SSF56024">
    <property type="entry name" value="Phospholipase D/nuclease"/>
    <property type="match status" value="1"/>
</dbReference>
<keyword evidence="5" id="KW-0442">Lipid degradation</keyword>
<reference evidence="9" key="1">
    <citation type="journal article" date="2019" name="Int. J. Syst. Evol. Microbiol.">
        <title>The Global Catalogue of Microorganisms (GCM) 10K type strain sequencing project: providing services to taxonomists for standard genome sequencing and annotation.</title>
        <authorList>
            <consortium name="The Broad Institute Genomics Platform"/>
            <consortium name="The Broad Institute Genome Sequencing Center for Infectious Disease"/>
            <person name="Wu L."/>
            <person name="Ma J."/>
        </authorList>
    </citation>
    <scope>NUCLEOTIDE SEQUENCE [LARGE SCALE GENOMIC DNA]</scope>
    <source>
        <strain evidence="9">CGMCC 1.16305</strain>
    </source>
</reference>
<evidence type="ECO:0000313" key="9">
    <source>
        <dbReference type="Proteomes" id="UP001596505"/>
    </source>
</evidence>
<evidence type="ECO:0000256" key="1">
    <source>
        <dbReference type="ARBA" id="ARBA00000798"/>
    </source>
</evidence>
<keyword evidence="9" id="KW-1185">Reference proteome</keyword>
<dbReference type="InterPro" id="IPR025202">
    <property type="entry name" value="PLD-like_dom"/>
</dbReference>
<dbReference type="EMBL" id="JBHTCO010000045">
    <property type="protein sequence ID" value="MFC7395553.1"/>
    <property type="molecule type" value="Genomic_DNA"/>
</dbReference>
<dbReference type="Pfam" id="PF13091">
    <property type="entry name" value="PLDc_2"/>
    <property type="match status" value="1"/>
</dbReference>
<accession>A0ABW2Q1L8</accession>
<gene>
    <name evidence="8" type="ORF">ACFQRG_21835</name>
</gene>
<dbReference type="RefSeq" id="WP_380970334.1">
    <property type="nucleotide sequence ID" value="NZ_JBHTCO010000045.1"/>
</dbReference>